<dbReference type="RefSeq" id="WP_087412648.1">
    <property type="nucleotide sequence ID" value="NZ_CALIXP010000013.1"/>
</dbReference>
<accession>A0A1Y4JUK8</accession>
<organism evidence="1 2">
    <name type="scientific">Bacteroides clarus</name>
    <dbReference type="NCBI Taxonomy" id="626929"/>
    <lineage>
        <taxon>Bacteria</taxon>
        <taxon>Pseudomonadati</taxon>
        <taxon>Bacteroidota</taxon>
        <taxon>Bacteroidia</taxon>
        <taxon>Bacteroidales</taxon>
        <taxon>Bacteroidaceae</taxon>
        <taxon>Bacteroides</taxon>
    </lineage>
</organism>
<evidence type="ECO:0008006" key="3">
    <source>
        <dbReference type="Google" id="ProtNLM"/>
    </source>
</evidence>
<dbReference type="EMBL" id="NFKE01000005">
    <property type="protein sequence ID" value="OUP34469.1"/>
    <property type="molecule type" value="Genomic_DNA"/>
</dbReference>
<evidence type="ECO:0000313" key="2">
    <source>
        <dbReference type="Proteomes" id="UP000196587"/>
    </source>
</evidence>
<protein>
    <recommendedName>
        <fullName evidence="3">Transcription regulator BetR N-terminal domain-containing protein</fullName>
    </recommendedName>
</protein>
<dbReference type="AlphaFoldDB" id="A0A1Y4JUK8"/>
<dbReference type="Proteomes" id="UP000196587">
    <property type="component" value="Unassembled WGS sequence"/>
</dbReference>
<sequence length="320" mass="37404">MNKNYIVTNLIDEMKERMPHGQNLANYLADTLCMGKESVYRRLRGEVAFTFDEIAMISCNFGISIDQIIGNHLPNRATFDVNLLLSPDLFKSYNEIIEHYLQVFNFVKGDSSTEIYTASNTIPFTLYSSYEYLSKFRLCRWMYQYEKIKTPNTLAEMQVQEKIVAAHNELSNSMKRCGKTYFIWDTDIFHSLVKEIKYFAELNLISANDGIHLKEELLQLLTELERLSVKGQFNNGHEASIYLSNINFEATYSYITKKDFQISLFRVYSINFMDSQNPHICQMQKDWIQSLKRHSTLISGSGEAQRIAFLERQRRIIETL</sequence>
<reference evidence="2" key="1">
    <citation type="submission" date="2017-04" db="EMBL/GenBank/DDBJ databases">
        <title>Function of individual gut microbiota members based on whole genome sequencing of pure cultures obtained from chicken caecum.</title>
        <authorList>
            <person name="Medvecky M."/>
            <person name="Cejkova D."/>
            <person name="Polansky O."/>
            <person name="Karasova D."/>
            <person name="Kubasova T."/>
            <person name="Cizek A."/>
            <person name="Rychlik I."/>
        </authorList>
    </citation>
    <scope>NUCLEOTIDE SEQUENCE [LARGE SCALE GENOMIC DNA]</scope>
    <source>
        <strain evidence="2">An189</strain>
    </source>
</reference>
<comment type="caution">
    <text evidence="1">The sequence shown here is derived from an EMBL/GenBank/DDBJ whole genome shotgun (WGS) entry which is preliminary data.</text>
</comment>
<evidence type="ECO:0000313" key="1">
    <source>
        <dbReference type="EMBL" id="OUP34469.1"/>
    </source>
</evidence>
<name>A0A1Y4JUK8_9BACE</name>
<gene>
    <name evidence="1" type="ORF">B5F24_08450</name>
</gene>
<proteinExistence type="predicted"/>